<dbReference type="InterPro" id="IPR001173">
    <property type="entry name" value="Glyco_trans_2-like"/>
</dbReference>
<evidence type="ECO:0000259" key="1">
    <source>
        <dbReference type="Pfam" id="PF00535"/>
    </source>
</evidence>
<proteinExistence type="predicted"/>
<gene>
    <name evidence="2" type="ORF">SXIM_17670</name>
</gene>
<dbReference type="PANTHER" id="PTHR22916">
    <property type="entry name" value="GLYCOSYLTRANSFERASE"/>
    <property type="match status" value="1"/>
</dbReference>
<evidence type="ECO:0000313" key="2">
    <source>
        <dbReference type="EMBL" id="AKG43151.1"/>
    </source>
</evidence>
<organism evidence="2 3">
    <name type="scientific">Streptomyces xiamenensis</name>
    <dbReference type="NCBI Taxonomy" id="408015"/>
    <lineage>
        <taxon>Bacteria</taxon>
        <taxon>Bacillati</taxon>
        <taxon>Actinomycetota</taxon>
        <taxon>Actinomycetes</taxon>
        <taxon>Kitasatosporales</taxon>
        <taxon>Streptomycetaceae</taxon>
        <taxon>Streptomyces</taxon>
    </lineage>
</organism>
<dbReference type="HOGENOM" id="CLU_038577_0_0_11"/>
<accession>A0A0F7CNM1</accession>
<dbReference type="Proteomes" id="UP000034034">
    <property type="component" value="Chromosome"/>
</dbReference>
<dbReference type="RefSeq" id="WP_030725080.1">
    <property type="nucleotide sequence ID" value="NZ_CP009922.3"/>
</dbReference>
<dbReference type="KEGG" id="sxi:SXIM_17670"/>
<keyword evidence="3" id="KW-1185">Reference proteome</keyword>
<evidence type="ECO:0000313" key="3">
    <source>
        <dbReference type="Proteomes" id="UP000034034"/>
    </source>
</evidence>
<dbReference type="CDD" id="cd00761">
    <property type="entry name" value="Glyco_tranf_GTA_type"/>
    <property type="match status" value="1"/>
</dbReference>
<dbReference type="PANTHER" id="PTHR22916:SF3">
    <property type="entry name" value="UDP-GLCNAC:BETAGAL BETA-1,3-N-ACETYLGLUCOSAMINYLTRANSFERASE-LIKE PROTEIN 1"/>
    <property type="match status" value="1"/>
</dbReference>
<keyword evidence="2" id="KW-0808">Transferase</keyword>
<dbReference type="Pfam" id="PF00535">
    <property type="entry name" value="Glycos_transf_2"/>
    <property type="match status" value="1"/>
</dbReference>
<reference evidence="2" key="1">
    <citation type="submission" date="2019-08" db="EMBL/GenBank/DDBJ databases">
        <title>Complete genome sequence of a mangrove-derived Streptomyces xiamenensis.</title>
        <authorList>
            <person name="Xu J."/>
        </authorList>
    </citation>
    <scope>NUCLEOTIDE SEQUENCE</scope>
    <source>
        <strain evidence="2">318</strain>
    </source>
</reference>
<dbReference type="SUPFAM" id="SSF53448">
    <property type="entry name" value="Nucleotide-diphospho-sugar transferases"/>
    <property type="match status" value="1"/>
</dbReference>
<protein>
    <submittedName>
        <fullName evidence="2">Transferase</fullName>
    </submittedName>
</protein>
<dbReference type="InterPro" id="IPR029044">
    <property type="entry name" value="Nucleotide-diphossugar_trans"/>
</dbReference>
<dbReference type="STRING" id="408015.SXIM_17670"/>
<dbReference type="GO" id="GO:0016758">
    <property type="term" value="F:hexosyltransferase activity"/>
    <property type="evidence" value="ECO:0007669"/>
    <property type="project" value="UniProtKB-ARBA"/>
</dbReference>
<dbReference type="EMBL" id="CP009922">
    <property type="protein sequence ID" value="AKG43151.1"/>
    <property type="molecule type" value="Genomic_DNA"/>
</dbReference>
<dbReference type="AlphaFoldDB" id="A0A0F7CNM1"/>
<dbReference type="Gene3D" id="3.90.550.10">
    <property type="entry name" value="Spore Coat Polysaccharide Biosynthesis Protein SpsA, Chain A"/>
    <property type="match status" value="1"/>
</dbReference>
<dbReference type="PATRIC" id="fig|408015.6.peg.1803"/>
<feature type="domain" description="Glycosyltransferase 2-like" evidence="1">
    <location>
        <begin position="7"/>
        <end position="172"/>
    </location>
</feature>
<name>A0A0F7CNM1_9ACTN</name>
<sequence length="532" mass="57753">MTSRSVSVVVIAYNDAAHVADAVRSALAQGPAVAEVIAVDDASTDATAAVLERLAAREPRLRLLRHPVNSGGCGTPRNTGLAAARGRYVMFLDSDDLLPPGAAAALLTAATRHDAPVTAGRCVRRELPAGTERPWQPALFEAPAAPAVYDPPRRHPELVHDTLCVNKLYERDFLRAHRITFPEGRFPYEDFVFTARVLAAAPRLAVIADPVYVWQVRRRSATLSISLDRGRIEHWAGRLEAHRQAVDVLRTAGAERLAAAARTKFLDHDLPLYIRELPSRGAEFQRWWWSLTRAHLAAFAPAERAAARPAHRWLTALLLASPAPRELARMAALTAAPPRLLPPLATSGGHPVWSADLPDLPLEGLDHLPLEALPLTVDAELAGPGAYPVLRLRVHELYGRLAAADIYGVDVELWHRERGRLGQRRSVALFPDGTGWVASPRLDLTALPATDAALAVWDIRAGIRCARGRTVVTGVRPVGAAPRRTVLPSRRHGLLLVQPYTTSHGALALRVAPGVRGATGVATARLHRMLKN</sequence>